<feature type="region of interest" description="Disordered" evidence="1">
    <location>
        <begin position="430"/>
        <end position="467"/>
    </location>
</feature>
<evidence type="ECO:0000313" key="2">
    <source>
        <dbReference type="EMBL" id="EEH58550.1"/>
    </source>
</evidence>
<feature type="compositionally biased region" description="Polar residues" evidence="1">
    <location>
        <begin position="200"/>
        <end position="213"/>
    </location>
</feature>
<reference evidence="2 3" key="1">
    <citation type="journal article" date="2009" name="Science">
        <title>Green evolution and dynamic adaptations revealed by genomes of the marine picoeukaryotes Micromonas.</title>
        <authorList>
            <person name="Worden A.Z."/>
            <person name="Lee J.H."/>
            <person name="Mock T."/>
            <person name="Rouze P."/>
            <person name="Simmons M.P."/>
            <person name="Aerts A.L."/>
            <person name="Allen A.E."/>
            <person name="Cuvelier M.L."/>
            <person name="Derelle E."/>
            <person name="Everett M.V."/>
            <person name="Foulon E."/>
            <person name="Grimwood J."/>
            <person name="Gundlach H."/>
            <person name="Henrissat B."/>
            <person name="Napoli C."/>
            <person name="McDonald S.M."/>
            <person name="Parker M.S."/>
            <person name="Rombauts S."/>
            <person name="Salamov A."/>
            <person name="Von Dassow P."/>
            <person name="Badger J.H."/>
            <person name="Coutinho P.M."/>
            <person name="Demir E."/>
            <person name="Dubchak I."/>
            <person name="Gentemann C."/>
            <person name="Eikrem W."/>
            <person name="Gready J.E."/>
            <person name="John U."/>
            <person name="Lanier W."/>
            <person name="Lindquist E.A."/>
            <person name="Lucas S."/>
            <person name="Mayer K.F."/>
            <person name="Moreau H."/>
            <person name="Not F."/>
            <person name="Otillar R."/>
            <person name="Panaud O."/>
            <person name="Pangilinan J."/>
            <person name="Paulsen I."/>
            <person name="Piegu B."/>
            <person name="Poliakov A."/>
            <person name="Robbens S."/>
            <person name="Schmutz J."/>
            <person name="Toulza E."/>
            <person name="Wyss T."/>
            <person name="Zelensky A."/>
            <person name="Zhou K."/>
            <person name="Armbrust E.V."/>
            <person name="Bhattacharya D."/>
            <person name="Goodenough U.W."/>
            <person name="Van de Peer Y."/>
            <person name="Grigoriev I.V."/>
        </authorList>
    </citation>
    <scope>NUCLEOTIDE SEQUENCE [LARGE SCALE GENOMIC DNA]</scope>
    <source>
        <strain evidence="2 3">CCMP1545</strain>
    </source>
</reference>
<keyword evidence="3" id="KW-1185">Reference proteome</keyword>
<feature type="region of interest" description="Disordered" evidence="1">
    <location>
        <begin position="289"/>
        <end position="389"/>
    </location>
</feature>
<evidence type="ECO:0000313" key="3">
    <source>
        <dbReference type="Proteomes" id="UP000001876"/>
    </source>
</evidence>
<feature type="region of interest" description="Disordered" evidence="1">
    <location>
        <begin position="193"/>
        <end position="239"/>
    </location>
</feature>
<feature type="compositionally biased region" description="Low complexity" evidence="1">
    <location>
        <begin position="362"/>
        <end position="382"/>
    </location>
</feature>
<feature type="region of interest" description="Disordered" evidence="1">
    <location>
        <begin position="69"/>
        <end position="88"/>
    </location>
</feature>
<evidence type="ECO:0000256" key="1">
    <source>
        <dbReference type="SAM" id="MobiDB-lite"/>
    </source>
</evidence>
<dbReference type="AlphaFoldDB" id="C1MMC2"/>
<feature type="region of interest" description="Disordered" evidence="1">
    <location>
        <begin position="492"/>
        <end position="516"/>
    </location>
</feature>
<feature type="compositionally biased region" description="Basic and acidic residues" evidence="1">
    <location>
        <begin position="492"/>
        <end position="501"/>
    </location>
</feature>
<accession>C1MMC2</accession>
<protein>
    <submittedName>
        <fullName evidence="2">Predicted protein</fullName>
    </submittedName>
</protein>
<feature type="compositionally biased region" description="Low complexity" evidence="1">
    <location>
        <begin position="502"/>
        <end position="516"/>
    </location>
</feature>
<dbReference type="RefSeq" id="XP_003056905.1">
    <property type="nucleotide sequence ID" value="XM_003056859.1"/>
</dbReference>
<feature type="compositionally biased region" description="Low complexity" evidence="1">
    <location>
        <begin position="228"/>
        <end position="239"/>
    </location>
</feature>
<feature type="compositionally biased region" description="Low complexity" evidence="1">
    <location>
        <begin position="436"/>
        <end position="449"/>
    </location>
</feature>
<feature type="compositionally biased region" description="Low complexity" evidence="1">
    <location>
        <begin position="140"/>
        <end position="161"/>
    </location>
</feature>
<dbReference type="OMA" id="NARQTHI"/>
<name>C1MMC2_MICPC</name>
<sequence length="516" mass="54510">MTRADYGEDAPSSPRVLNQCDPSSTVVFETRDSVGWRQWDPKHEKNLWVSRPADRGPLSAVEVARMVRDAPRVKTPPRDPSVAIPDDRPFLPVSSLRPAYYPTERAARAFADTYERPTTAGATVYRVKRFGPGETGDGFASGRRSSESASRSSFSRRPSTARLSESSASLAAYVKLARDDDVELDARAKRQVHVAVSERAYTSHTARPTTAPASRNDGGFARNKTSHAARAGRSSSGLRGEWRGAHFAASAKDAVVVAEVDADVSRGGGGSGGGVGRYGIARALRDASESHKGDSTRCRSLGGLTGGAPREREPARGTFRARGGKPRPSSAFVREETTAGEVRSTTRPMSAFVRRGGGGGETTPRSTTRASASTSTSTRAVGNGLGGGGLPVDDDLLATLTVTPSKFSTKPASHLSGGAGFGAKKRASFARSVRRSGSPASSETSSAFAGDGDGRPQAMISSSAHLKRVKDIGSSLNARQMRWVARTMETTRKAIREERSYGGDSSDGAARAAMET</sequence>
<organism evidence="3">
    <name type="scientific">Micromonas pusilla (strain CCMP1545)</name>
    <name type="common">Picoplanktonic green alga</name>
    <dbReference type="NCBI Taxonomy" id="564608"/>
    <lineage>
        <taxon>Eukaryota</taxon>
        <taxon>Viridiplantae</taxon>
        <taxon>Chlorophyta</taxon>
        <taxon>Mamiellophyceae</taxon>
        <taxon>Mamiellales</taxon>
        <taxon>Mamiellaceae</taxon>
        <taxon>Micromonas</taxon>
    </lineage>
</organism>
<feature type="region of interest" description="Disordered" evidence="1">
    <location>
        <begin position="1"/>
        <end position="21"/>
    </location>
</feature>
<feature type="region of interest" description="Disordered" evidence="1">
    <location>
        <begin position="129"/>
        <end position="161"/>
    </location>
</feature>
<dbReference type="KEGG" id="mpp:MICPUCDRAFT_56474"/>
<dbReference type="GeneID" id="9682344"/>
<dbReference type="EMBL" id="GG663737">
    <property type="protein sequence ID" value="EEH58550.1"/>
    <property type="molecule type" value="Genomic_DNA"/>
</dbReference>
<dbReference type="Proteomes" id="UP000001876">
    <property type="component" value="Unassembled WGS sequence"/>
</dbReference>
<gene>
    <name evidence="2" type="ORF">MICPUCDRAFT_56474</name>
</gene>
<proteinExistence type="predicted"/>